<evidence type="ECO:0000313" key="5">
    <source>
        <dbReference type="Proteomes" id="UP000008922"/>
    </source>
</evidence>
<organism evidence="4 5">
    <name type="scientific">Anaerolinea thermophila (strain DSM 14523 / JCM 11388 / NBRC 100420 / UNI-1)</name>
    <dbReference type="NCBI Taxonomy" id="926569"/>
    <lineage>
        <taxon>Bacteria</taxon>
        <taxon>Bacillati</taxon>
        <taxon>Chloroflexota</taxon>
        <taxon>Anaerolineae</taxon>
        <taxon>Anaerolineales</taxon>
        <taxon>Anaerolineaceae</taxon>
        <taxon>Anaerolinea</taxon>
    </lineage>
</organism>
<evidence type="ECO:0000256" key="1">
    <source>
        <dbReference type="ARBA" id="ARBA00010792"/>
    </source>
</evidence>
<reference evidence="4 5" key="1">
    <citation type="submission" date="2010-12" db="EMBL/GenBank/DDBJ databases">
        <title>Whole genome sequence of Anaerolinea thermophila UNI-1.</title>
        <authorList>
            <person name="Narita-Yamada S."/>
            <person name="Kishi E."/>
            <person name="Watanabe Y."/>
            <person name="Takasaki K."/>
            <person name="Ankai A."/>
            <person name="Oguchi A."/>
            <person name="Fukui S."/>
            <person name="Takahashi M."/>
            <person name="Yashiro I."/>
            <person name="Hosoyama A."/>
            <person name="Sekiguchi Y."/>
            <person name="Hanada S."/>
            <person name="Fujita N."/>
        </authorList>
    </citation>
    <scope>NUCLEOTIDE SEQUENCE [LARGE SCALE GENOMIC DNA]</scope>
    <source>
        <strain evidence="5">DSM 14523 / JCM 11388 / NBRC 100420 / UNI-1</strain>
    </source>
</reference>
<dbReference type="InterPro" id="IPR051311">
    <property type="entry name" value="DedA_domain"/>
</dbReference>
<proteinExistence type="inferred from homology"/>
<dbReference type="RefSeq" id="WP_013560369.1">
    <property type="nucleotide sequence ID" value="NC_014960.1"/>
</dbReference>
<dbReference type="PANTHER" id="PTHR42709">
    <property type="entry name" value="ALKALINE PHOSPHATASE LIKE PROTEIN"/>
    <property type="match status" value="1"/>
</dbReference>
<dbReference type="Proteomes" id="UP000008922">
    <property type="component" value="Chromosome"/>
</dbReference>
<evidence type="ECO:0000259" key="3">
    <source>
        <dbReference type="Pfam" id="PF09335"/>
    </source>
</evidence>
<dbReference type="InterPro" id="IPR032816">
    <property type="entry name" value="VTT_dom"/>
</dbReference>
<feature type="transmembrane region" description="Helical" evidence="2">
    <location>
        <begin position="12"/>
        <end position="28"/>
    </location>
</feature>
<dbReference type="AlphaFoldDB" id="E8N6D2"/>
<comment type="similarity">
    <text evidence="1">Belongs to the DedA family.</text>
</comment>
<dbReference type="STRING" id="926569.ANT_19700"/>
<feature type="transmembrane region" description="Helical" evidence="2">
    <location>
        <begin position="151"/>
        <end position="177"/>
    </location>
</feature>
<accession>E8N6D2</accession>
<evidence type="ECO:0000256" key="2">
    <source>
        <dbReference type="SAM" id="Phobius"/>
    </source>
</evidence>
<dbReference type="OrthoDB" id="157088at2"/>
<gene>
    <name evidence="4" type="ordered locus">ANT_19700</name>
</gene>
<evidence type="ECO:0000313" key="4">
    <source>
        <dbReference type="EMBL" id="BAJ63996.1"/>
    </source>
</evidence>
<keyword evidence="2" id="KW-0472">Membrane</keyword>
<keyword evidence="2" id="KW-0812">Transmembrane</keyword>
<feature type="domain" description="VTT" evidence="3">
    <location>
        <begin position="58"/>
        <end position="171"/>
    </location>
</feature>
<protein>
    <submittedName>
        <fullName evidence="4">Hypothetical membrane protein</fullName>
    </submittedName>
</protein>
<dbReference type="InParanoid" id="E8N6D2"/>
<feature type="transmembrane region" description="Helical" evidence="2">
    <location>
        <begin position="74"/>
        <end position="98"/>
    </location>
</feature>
<name>E8N6D2_ANATU</name>
<dbReference type="eggNOG" id="COG1238">
    <property type="taxonomic scope" value="Bacteria"/>
</dbReference>
<dbReference type="TCDB" id="9.B.27.1.5">
    <property type="family name" value="the death effector domain a (deda) family"/>
</dbReference>
<feature type="transmembrane region" description="Helical" evidence="2">
    <location>
        <begin position="40"/>
        <end position="62"/>
    </location>
</feature>
<dbReference type="KEGG" id="atm:ANT_19700"/>
<feature type="transmembrane region" description="Helical" evidence="2">
    <location>
        <begin position="118"/>
        <end position="144"/>
    </location>
</feature>
<keyword evidence="5" id="KW-1185">Reference proteome</keyword>
<keyword evidence="2" id="KW-1133">Transmembrane helix</keyword>
<dbReference type="HOGENOM" id="CLU_114458_0_0_0"/>
<sequence length="179" mass="19830">MKPETRLRIVRLLLLLLVIALSVSIYLYRDQVKQLAALGYPGLFLVSLLTNATLILPVPGVLFTSLMGAVFHPFWVALVAGTGSALGELSGYLAGISGRGVVERSELHDRLVYWMRRYGVWTVLVLAFVPNPIFDVAGIIAGMLKMPVWRFLLFCWIGKVLKMLMFAYGGAGLLNFLPF</sequence>
<dbReference type="EMBL" id="AP012029">
    <property type="protein sequence ID" value="BAJ63996.1"/>
    <property type="molecule type" value="Genomic_DNA"/>
</dbReference>
<dbReference type="Pfam" id="PF09335">
    <property type="entry name" value="VTT_dom"/>
    <property type="match status" value="1"/>
</dbReference>